<dbReference type="HOGENOM" id="CLU_1595219_0_0_1"/>
<sequence>MKMRESAGTFLYVLKEVLVIYRFLRSTEEFPNSAEYRKIKGYSTPLGARNDHFHSPEIRSSTSCRQSCPSLLEASGKTERRLTKACEYYHGINDLIRYAKRHFPDGKESGANARERLPGVGKRWSDNRSLKTRVHPEICILLHLSISFDSSDILYRQAIEQEVEYTP</sequence>
<protein>
    <submittedName>
        <fullName evidence="1">Uncharacterized protein</fullName>
    </submittedName>
</protein>
<reference evidence="1 2" key="1">
    <citation type="submission" date="2014-04" db="EMBL/GenBank/DDBJ databases">
        <authorList>
            <consortium name="DOE Joint Genome Institute"/>
            <person name="Kuo A."/>
            <person name="Kohler A."/>
            <person name="Costa M.D."/>
            <person name="Nagy L.G."/>
            <person name="Floudas D."/>
            <person name="Copeland A."/>
            <person name="Barry K.W."/>
            <person name="Cichocki N."/>
            <person name="Veneault-Fourrey C."/>
            <person name="LaButti K."/>
            <person name="Lindquist E.A."/>
            <person name="Lipzen A."/>
            <person name="Lundell T."/>
            <person name="Morin E."/>
            <person name="Murat C."/>
            <person name="Sun H."/>
            <person name="Tunlid A."/>
            <person name="Henrissat B."/>
            <person name="Grigoriev I.V."/>
            <person name="Hibbett D.S."/>
            <person name="Martin F."/>
            <person name="Nordberg H.P."/>
            <person name="Cantor M.N."/>
            <person name="Hua S.X."/>
        </authorList>
    </citation>
    <scope>NUCLEOTIDE SEQUENCE [LARGE SCALE GENOMIC DNA]</scope>
    <source>
        <strain evidence="1 2">Marx 270</strain>
    </source>
</reference>
<evidence type="ECO:0000313" key="1">
    <source>
        <dbReference type="EMBL" id="KIO11450.1"/>
    </source>
</evidence>
<dbReference type="EMBL" id="KN831949">
    <property type="protein sequence ID" value="KIO11450.1"/>
    <property type="molecule type" value="Genomic_DNA"/>
</dbReference>
<evidence type="ECO:0000313" key="2">
    <source>
        <dbReference type="Proteomes" id="UP000054217"/>
    </source>
</evidence>
<name>A0A0C3PCE7_PISTI</name>
<organism evidence="1 2">
    <name type="scientific">Pisolithus tinctorius Marx 270</name>
    <dbReference type="NCBI Taxonomy" id="870435"/>
    <lineage>
        <taxon>Eukaryota</taxon>
        <taxon>Fungi</taxon>
        <taxon>Dikarya</taxon>
        <taxon>Basidiomycota</taxon>
        <taxon>Agaricomycotina</taxon>
        <taxon>Agaricomycetes</taxon>
        <taxon>Agaricomycetidae</taxon>
        <taxon>Boletales</taxon>
        <taxon>Sclerodermatineae</taxon>
        <taxon>Pisolithaceae</taxon>
        <taxon>Pisolithus</taxon>
    </lineage>
</organism>
<proteinExistence type="predicted"/>
<keyword evidence="2" id="KW-1185">Reference proteome</keyword>
<dbReference type="Proteomes" id="UP000054217">
    <property type="component" value="Unassembled WGS sequence"/>
</dbReference>
<gene>
    <name evidence="1" type="ORF">M404DRAFT_20132</name>
</gene>
<accession>A0A0C3PCE7</accession>
<reference evidence="2" key="2">
    <citation type="submission" date="2015-01" db="EMBL/GenBank/DDBJ databases">
        <title>Evolutionary Origins and Diversification of the Mycorrhizal Mutualists.</title>
        <authorList>
            <consortium name="DOE Joint Genome Institute"/>
            <consortium name="Mycorrhizal Genomics Consortium"/>
            <person name="Kohler A."/>
            <person name="Kuo A."/>
            <person name="Nagy L.G."/>
            <person name="Floudas D."/>
            <person name="Copeland A."/>
            <person name="Barry K.W."/>
            <person name="Cichocki N."/>
            <person name="Veneault-Fourrey C."/>
            <person name="LaButti K."/>
            <person name="Lindquist E.A."/>
            <person name="Lipzen A."/>
            <person name="Lundell T."/>
            <person name="Morin E."/>
            <person name="Murat C."/>
            <person name="Riley R."/>
            <person name="Ohm R."/>
            <person name="Sun H."/>
            <person name="Tunlid A."/>
            <person name="Henrissat B."/>
            <person name="Grigoriev I.V."/>
            <person name="Hibbett D.S."/>
            <person name="Martin F."/>
        </authorList>
    </citation>
    <scope>NUCLEOTIDE SEQUENCE [LARGE SCALE GENOMIC DNA]</scope>
    <source>
        <strain evidence="2">Marx 270</strain>
    </source>
</reference>
<dbReference type="InParanoid" id="A0A0C3PCE7"/>
<dbReference type="AlphaFoldDB" id="A0A0C3PCE7"/>